<keyword evidence="3" id="KW-1185">Reference proteome</keyword>
<protein>
    <submittedName>
        <fullName evidence="2">Uncharacterized protein</fullName>
    </submittedName>
</protein>
<feature type="region of interest" description="Disordered" evidence="1">
    <location>
        <begin position="25"/>
        <end position="114"/>
    </location>
</feature>
<feature type="compositionally biased region" description="Polar residues" evidence="1">
    <location>
        <begin position="128"/>
        <end position="139"/>
    </location>
</feature>
<feature type="region of interest" description="Disordered" evidence="1">
    <location>
        <begin position="249"/>
        <end position="284"/>
    </location>
</feature>
<evidence type="ECO:0000313" key="3">
    <source>
        <dbReference type="Proteomes" id="UP001159641"/>
    </source>
</evidence>
<organism evidence="2 3">
    <name type="scientific">Eschrichtius robustus</name>
    <name type="common">California gray whale</name>
    <name type="synonym">Eschrichtius gibbosus</name>
    <dbReference type="NCBI Taxonomy" id="9764"/>
    <lineage>
        <taxon>Eukaryota</taxon>
        <taxon>Metazoa</taxon>
        <taxon>Chordata</taxon>
        <taxon>Craniata</taxon>
        <taxon>Vertebrata</taxon>
        <taxon>Euteleostomi</taxon>
        <taxon>Mammalia</taxon>
        <taxon>Eutheria</taxon>
        <taxon>Laurasiatheria</taxon>
        <taxon>Artiodactyla</taxon>
        <taxon>Whippomorpha</taxon>
        <taxon>Cetacea</taxon>
        <taxon>Mysticeti</taxon>
        <taxon>Eschrichtiidae</taxon>
        <taxon>Eschrichtius</taxon>
    </lineage>
</organism>
<dbReference type="AlphaFoldDB" id="A0AB34I045"/>
<dbReference type="Proteomes" id="UP001159641">
    <property type="component" value="Unassembled WGS sequence"/>
</dbReference>
<name>A0AB34I045_ESCRO</name>
<accession>A0AB34I045</accession>
<proteinExistence type="predicted"/>
<evidence type="ECO:0000313" key="2">
    <source>
        <dbReference type="EMBL" id="KAJ8797832.1"/>
    </source>
</evidence>
<sequence length="315" mass="33588">MKLSAGSPFGSILGVRRPLSCPAQLGQWDKDQDRQVDPGLALVPVPSRARDWKNSRLELSQVREAESGAASEGRRRGQSGLASAKGAEPAAKFTKRREDARVVGTSSSRTHSRGDAETRFAVCLARSGTPSEMGSTTASGVGARRPQPPQAQRRRLVSSAARPSDSGCSGPVACRKAAGHVRVSPLTPADGAPALQLPASGLEPSCSRSPEPLHGESEAPASAPDAGQRSAELRPRVGSRGLLRFLARRSSQSLRSHSERQGVSLGQPFPTPGAQNKPKDGRLGYRGRVVIKKRKNQKQHQKGRVITLQLLQKYN</sequence>
<feature type="compositionally biased region" description="Basic and acidic residues" evidence="1">
    <location>
        <begin position="48"/>
        <end position="66"/>
    </location>
</feature>
<dbReference type="EMBL" id="JAIQCJ010000154">
    <property type="protein sequence ID" value="KAJ8797832.1"/>
    <property type="molecule type" value="Genomic_DNA"/>
</dbReference>
<evidence type="ECO:0000256" key="1">
    <source>
        <dbReference type="SAM" id="MobiDB-lite"/>
    </source>
</evidence>
<feature type="region of interest" description="Disordered" evidence="1">
    <location>
        <begin position="185"/>
        <end position="236"/>
    </location>
</feature>
<gene>
    <name evidence="2" type="ORF">J1605_017034</name>
</gene>
<comment type="caution">
    <text evidence="2">The sequence shown here is derived from an EMBL/GenBank/DDBJ whole genome shotgun (WGS) entry which is preliminary data.</text>
</comment>
<reference evidence="2 3" key="1">
    <citation type="submission" date="2022-11" db="EMBL/GenBank/DDBJ databases">
        <title>Whole genome sequence of Eschrichtius robustus ER-17-0199.</title>
        <authorList>
            <person name="Bruniche-Olsen A."/>
            <person name="Black A.N."/>
            <person name="Fields C.J."/>
            <person name="Walden K."/>
            <person name="Dewoody J.A."/>
        </authorList>
    </citation>
    <scope>NUCLEOTIDE SEQUENCE [LARGE SCALE GENOMIC DNA]</scope>
    <source>
        <strain evidence="2">ER-17-0199</strain>
        <tissue evidence="2">Blubber</tissue>
    </source>
</reference>
<feature type="region of interest" description="Disordered" evidence="1">
    <location>
        <begin position="126"/>
        <end position="172"/>
    </location>
</feature>